<keyword evidence="2" id="KW-0539">Nucleus</keyword>
<evidence type="ECO:0000313" key="5">
    <source>
        <dbReference type="EMBL" id="CAF1032505.1"/>
    </source>
</evidence>
<dbReference type="GO" id="GO:0006397">
    <property type="term" value="P:mRNA processing"/>
    <property type="evidence" value="ECO:0007669"/>
    <property type="project" value="InterPro"/>
</dbReference>
<dbReference type="EMBL" id="CAJNOR010000899">
    <property type="protein sequence ID" value="CAF1032505.1"/>
    <property type="molecule type" value="Genomic_DNA"/>
</dbReference>
<proteinExistence type="predicted"/>
<dbReference type="AlphaFoldDB" id="A0A814J8A2"/>
<feature type="compositionally biased region" description="Basic and acidic residues" evidence="4">
    <location>
        <begin position="255"/>
        <end position="266"/>
    </location>
</feature>
<comment type="caution">
    <text evidence="5">The sequence shown here is derived from an EMBL/GenBank/DDBJ whole genome shotgun (WGS) entry which is preliminary data.</text>
</comment>
<feature type="region of interest" description="Disordered" evidence="4">
    <location>
        <begin position="233"/>
        <end position="267"/>
    </location>
</feature>
<keyword evidence="3" id="KW-0175">Coiled coil</keyword>
<accession>A0A814J8A2</accession>
<evidence type="ECO:0000256" key="4">
    <source>
        <dbReference type="SAM" id="MobiDB-lite"/>
    </source>
</evidence>
<feature type="coiled-coil region" evidence="3">
    <location>
        <begin position="115"/>
        <end position="159"/>
    </location>
</feature>
<sequence length="304" mass="35856">MLTNVLRGDFVCDRHTMPSKRIVQISLPSAKLECISQRHRNVSDDDDIIRSRLLYEGDHGHDDRRVLALMKLFNTSSFDIEKLHSLLYSVEHSYRLINSSLEMNQHEQVCYASKTRQMSDIVQKLRQELKRSEERLIKAKRKRANLRQCNQRIEKIMQLDTRKQLRAQQLYTLERKRYFEHLRQTFEANFQQRLRQIAIYMRPIFEFDDVLKQDMHEDGVNDNAIEHQSMLLSSRNDRQRTYSDSSMNSIDGDDNSNKAKKQDRSETLLFKNVPSEPLFSNDIELYGAQLVNPLSILSSSLTTE</sequence>
<dbReference type="Pfam" id="PF05615">
    <property type="entry name" value="THOC7"/>
    <property type="match status" value="1"/>
</dbReference>
<protein>
    <submittedName>
        <fullName evidence="5">Uncharacterized protein</fullName>
    </submittedName>
</protein>
<dbReference type="Proteomes" id="UP000663828">
    <property type="component" value="Unassembled WGS sequence"/>
</dbReference>
<name>A0A814J8A2_ADIRI</name>
<evidence type="ECO:0000313" key="6">
    <source>
        <dbReference type="Proteomes" id="UP000663828"/>
    </source>
</evidence>
<dbReference type="GO" id="GO:0000445">
    <property type="term" value="C:THO complex part of transcription export complex"/>
    <property type="evidence" value="ECO:0007669"/>
    <property type="project" value="InterPro"/>
</dbReference>
<evidence type="ECO:0000256" key="3">
    <source>
        <dbReference type="SAM" id="Coils"/>
    </source>
</evidence>
<dbReference type="InterPro" id="IPR008501">
    <property type="entry name" value="THOC7/Mft1"/>
</dbReference>
<comment type="subcellular location">
    <subcellularLocation>
        <location evidence="1">Nucleus</location>
    </subcellularLocation>
</comment>
<evidence type="ECO:0000256" key="2">
    <source>
        <dbReference type="ARBA" id="ARBA00023242"/>
    </source>
</evidence>
<evidence type="ECO:0000256" key="1">
    <source>
        <dbReference type="ARBA" id="ARBA00004123"/>
    </source>
</evidence>
<organism evidence="5 6">
    <name type="scientific">Adineta ricciae</name>
    <name type="common">Rotifer</name>
    <dbReference type="NCBI Taxonomy" id="249248"/>
    <lineage>
        <taxon>Eukaryota</taxon>
        <taxon>Metazoa</taxon>
        <taxon>Spiralia</taxon>
        <taxon>Gnathifera</taxon>
        <taxon>Rotifera</taxon>
        <taxon>Eurotatoria</taxon>
        <taxon>Bdelloidea</taxon>
        <taxon>Adinetida</taxon>
        <taxon>Adinetidae</taxon>
        <taxon>Adineta</taxon>
    </lineage>
</organism>
<keyword evidence="6" id="KW-1185">Reference proteome</keyword>
<gene>
    <name evidence="5" type="ORF">XAT740_LOCUS14826</name>
</gene>
<reference evidence="5" key="1">
    <citation type="submission" date="2021-02" db="EMBL/GenBank/DDBJ databases">
        <authorList>
            <person name="Nowell W R."/>
        </authorList>
    </citation>
    <scope>NUCLEOTIDE SEQUENCE</scope>
</reference>